<evidence type="ECO:0000313" key="2">
    <source>
        <dbReference type="EMBL" id="KAK5619973.1"/>
    </source>
</evidence>
<comment type="caution">
    <text evidence="2">The sequence shown here is derived from an EMBL/GenBank/DDBJ whole genome shotgun (WGS) entry which is preliminary data.</text>
</comment>
<evidence type="ECO:0000313" key="3">
    <source>
        <dbReference type="Proteomes" id="UP001311232"/>
    </source>
</evidence>
<accession>A0AAV9SEY0</accession>
<proteinExistence type="predicted"/>
<evidence type="ECO:0000256" key="1">
    <source>
        <dbReference type="SAM" id="MobiDB-lite"/>
    </source>
</evidence>
<protein>
    <submittedName>
        <fullName evidence="2">Uncharacterized protein</fullName>
    </submittedName>
</protein>
<name>A0AAV9SEY0_9TELE</name>
<dbReference type="Proteomes" id="UP001311232">
    <property type="component" value="Unassembled WGS sequence"/>
</dbReference>
<feature type="region of interest" description="Disordered" evidence="1">
    <location>
        <begin position="59"/>
        <end position="90"/>
    </location>
</feature>
<dbReference type="AlphaFoldDB" id="A0AAV9SEY0"/>
<keyword evidence="3" id="KW-1185">Reference proteome</keyword>
<sequence>MRLLYLLHKQLRSSVHAGLRLDGTMPDHLTYCQTHVFHATWKAGTHFDAIFLFLHSHSFHTKKKKRRRKKKKNNNNRKGPSPRTPGPWSGALCLRGVFLAQGGAPDARGHEDCWPVSPLIASSAPCTAW</sequence>
<gene>
    <name evidence="2" type="ORF">CRENBAI_004045</name>
</gene>
<reference evidence="2 3" key="1">
    <citation type="submission" date="2021-06" db="EMBL/GenBank/DDBJ databases">
        <authorList>
            <person name="Palmer J.M."/>
        </authorList>
    </citation>
    <scope>NUCLEOTIDE SEQUENCE [LARGE SCALE GENOMIC DNA]</scope>
    <source>
        <strain evidence="2 3">MEX-2019</strain>
        <tissue evidence="2">Muscle</tissue>
    </source>
</reference>
<feature type="compositionally biased region" description="Basic residues" evidence="1">
    <location>
        <begin position="59"/>
        <end position="75"/>
    </location>
</feature>
<organism evidence="2 3">
    <name type="scientific">Crenichthys baileyi</name>
    <name type="common">White River springfish</name>
    <dbReference type="NCBI Taxonomy" id="28760"/>
    <lineage>
        <taxon>Eukaryota</taxon>
        <taxon>Metazoa</taxon>
        <taxon>Chordata</taxon>
        <taxon>Craniata</taxon>
        <taxon>Vertebrata</taxon>
        <taxon>Euteleostomi</taxon>
        <taxon>Actinopterygii</taxon>
        <taxon>Neopterygii</taxon>
        <taxon>Teleostei</taxon>
        <taxon>Neoteleostei</taxon>
        <taxon>Acanthomorphata</taxon>
        <taxon>Ovalentaria</taxon>
        <taxon>Atherinomorphae</taxon>
        <taxon>Cyprinodontiformes</taxon>
        <taxon>Goodeidae</taxon>
        <taxon>Crenichthys</taxon>
    </lineage>
</organism>
<dbReference type="EMBL" id="JAHHUM010000412">
    <property type="protein sequence ID" value="KAK5619973.1"/>
    <property type="molecule type" value="Genomic_DNA"/>
</dbReference>